<evidence type="ECO:0000313" key="2">
    <source>
        <dbReference type="EMBL" id="PMD44120.1"/>
    </source>
</evidence>
<keyword evidence="3" id="KW-1185">Reference proteome</keyword>
<protein>
    <recommendedName>
        <fullName evidence="4">CmcJ-like methyltransferase</fullName>
    </recommendedName>
</protein>
<dbReference type="InterPro" id="IPR044053">
    <property type="entry name" value="AsaB-like"/>
</dbReference>
<dbReference type="PANTHER" id="PTHR34598">
    <property type="entry name" value="BLL6449 PROTEIN"/>
    <property type="match status" value="1"/>
</dbReference>
<dbReference type="NCBIfam" id="NF041278">
    <property type="entry name" value="CmcJ_NvfI_EfuI"/>
    <property type="match status" value="1"/>
</dbReference>
<evidence type="ECO:0008006" key="4">
    <source>
        <dbReference type="Google" id="ProtNLM"/>
    </source>
</evidence>
<accession>A0A2J6S031</accession>
<gene>
    <name evidence="2" type="ORF">L207DRAFT_563173</name>
</gene>
<dbReference type="Proteomes" id="UP000235786">
    <property type="component" value="Unassembled WGS sequence"/>
</dbReference>
<dbReference type="OrthoDB" id="412788at2759"/>
<proteinExistence type="inferred from homology"/>
<evidence type="ECO:0000313" key="3">
    <source>
        <dbReference type="Proteomes" id="UP000235786"/>
    </source>
</evidence>
<sequence>MSTSLVDRPPIQATIYYLERHELYDQEKPYMFAFDVSTLEIEKTNHRYEERVVLINDARGREPIFELDVHGFCFQKAPTNLKGSDFDDDEAIRNKYYPEVREVLRAQFPDAVEIHIFAHLRRKRPSNFNGSVTEEVFAGPIVFAHADFSQHGALERLRPFLEENKHLEANRHEIINVWRVTNGPNDDWPLALCDYNTVALDDLEMSDVIHENYVGESVRVYFDPKHQWYFLSEQQDDEVVIFRNTDSRGFEIPFCLHLAFENTKTDSSKMRESIEVRAVCFFKDEST</sequence>
<dbReference type="AlphaFoldDB" id="A0A2J6S031"/>
<reference evidence="2 3" key="1">
    <citation type="submission" date="2016-04" db="EMBL/GenBank/DDBJ databases">
        <title>A degradative enzymes factory behind the ericoid mycorrhizal symbiosis.</title>
        <authorList>
            <consortium name="DOE Joint Genome Institute"/>
            <person name="Martino E."/>
            <person name="Morin E."/>
            <person name="Grelet G."/>
            <person name="Kuo A."/>
            <person name="Kohler A."/>
            <person name="Daghino S."/>
            <person name="Barry K."/>
            <person name="Choi C."/>
            <person name="Cichocki N."/>
            <person name="Clum A."/>
            <person name="Copeland A."/>
            <person name="Hainaut M."/>
            <person name="Haridas S."/>
            <person name="Labutti K."/>
            <person name="Lindquist E."/>
            <person name="Lipzen A."/>
            <person name="Khouja H.-R."/>
            <person name="Murat C."/>
            <person name="Ohm R."/>
            <person name="Olson A."/>
            <person name="Spatafora J."/>
            <person name="Veneault-Fourrey C."/>
            <person name="Henrissat B."/>
            <person name="Grigoriev I."/>
            <person name="Martin F."/>
            <person name="Perotto S."/>
        </authorList>
    </citation>
    <scope>NUCLEOTIDE SEQUENCE [LARGE SCALE GENOMIC DNA]</scope>
    <source>
        <strain evidence="2 3">F</strain>
    </source>
</reference>
<organism evidence="2 3">
    <name type="scientific">Hyaloscypha variabilis (strain UAMH 11265 / GT02V1 / F)</name>
    <name type="common">Meliniomyces variabilis</name>
    <dbReference type="NCBI Taxonomy" id="1149755"/>
    <lineage>
        <taxon>Eukaryota</taxon>
        <taxon>Fungi</taxon>
        <taxon>Dikarya</taxon>
        <taxon>Ascomycota</taxon>
        <taxon>Pezizomycotina</taxon>
        <taxon>Leotiomycetes</taxon>
        <taxon>Helotiales</taxon>
        <taxon>Hyaloscyphaceae</taxon>
        <taxon>Hyaloscypha</taxon>
        <taxon>Hyaloscypha variabilis</taxon>
    </lineage>
</organism>
<dbReference type="GO" id="GO:0016491">
    <property type="term" value="F:oxidoreductase activity"/>
    <property type="evidence" value="ECO:0007669"/>
    <property type="project" value="InterPro"/>
</dbReference>
<name>A0A2J6S031_HYAVF</name>
<evidence type="ECO:0000256" key="1">
    <source>
        <dbReference type="ARBA" id="ARBA00023604"/>
    </source>
</evidence>
<comment type="similarity">
    <text evidence="1">Belongs to the asaB hydroxylase/desaturase family.</text>
</comment>
<dbReference type="PANTHER" id="PTHR34598:SF3">
    <property type="entry name" value="OXIDOREDUCTASE AN1597"/>
    <property type="match status" value="1"/>
</dbReference>
<dbReference type="STRING" id="1149755.A0A2J6S031"/>
<dbReference type="EMBL" id="KZ613941">
    <property type="protein sequence ID" value="PMD44120.1"/>
    <property type="molecule type" value="Genomic_DNA"/>
</dbReference>